<sequence>MQRRIVPDVVRDQTIFFVSAETTAREVARTLADNKIAAVVVMEDGVLKGIITERDVTARLVAKGGDPDSVMARAIMTPDPDTLAPEDTAEDALRMMRLRGYRHLPVVDGEGVVGMVSIRDLYAVVTDQLERDMKTHESFIYGEQYGIS</sequence>
<dbReference type="STRING" id="269796.Rru_A3744"/>
<dbReference type="InterPro" id="IPR046342">
    <property type="entry name" value="CBS_dom_sf"/>
</dbReference>
<feature type="domain" description="CBS" evidence="3">
    <location>
        <begin position="9"/>
        <end position="69"/>
    </location>
</feature>
<dbReference type="PhylomeDB" id="Q2RMV7"/>
<dbReference type="eggNOG" id="COG2905">
    <property type="taxonomic scope" value="Bacteria"/>
</dbReference>
<evidence type="ECO:0000313" key="4">
    <source>
        <dbReference type="EMBL" id="ABC24538.1"/>
    </source>
</evidence>
<dbReference type="RefSeq" id="WP_011391491.1">
    <property type="nucleotide sequence ID" value="NC_007643.1"/>
</dbReference>
<dbReference type="EMBL" id="CP000230">
    <property type="protein sequence ID" value="ABC24538.1"/>
    <property type="molecule type" value="Genomic_DNA"/>
</dbReference>
<dbReference type="AlphaFoldDB" id="Q2RMV7"/>
<evidence type="ECO:0000313" key="5">
    <source>
        <dbReference type="Proteomes" id="UP000001929"/>
    </source>
</evidence>
<reference evidence="4 5" key="1">
    <citation type="journal article" date="2011" name="Stand. Genomic Sci.">
        <title>Complete genome sequence of Rhodospirillum rubrum type strain (S1).</title>
        <authorList>
            <person name="Munk A.C."/>
            <person name="Copeland A."/>
            <person name="Lucas S."/>
            <person name="Lapidus A."/>
            <person name="Del Rio T.G."/>
            <person name="Barry K."/>
            <person name="Detter J.C."/>
            <person name="Hammon N."/>
            <person name="Israni S."/>
            <person name="Pitluck S."/>
            <person name="Brettin T."/>
            <person name="Bruce D."/>
            <person name="Han C."/>
            <person name="Tapia R."/>
            <person name="Gilna P."/>
            <person name="Schmutz J."/>
            <person name="Larimer F."/>
            <person name="Land M."/>
            <person name="Kyrpides N.C."/>
            <person name="Mavromatis K."/>
            <person name="Richardson P."/>
            <person name="Rohde M."/>
            <person name="Goker M."/>
            <person name="Klenk H.P."/>
            <person name="Zhang Y."/>
            <person name="Roberts G.P."/>
            <person name="Reslewic S."/>
            <person name="Schwartz D.C."/>
        </authorList>
    </citation>
    <scope>NUCLEOTIDE SEQUENCE [LARGE SCALE GENOMIC DNA]</scope>
    <source>
        <strain evidence="5">ATCC 11170 / ATH 1.1.1 / DSM 467 / LMG 4362 / NCIMB 8255 / S1</strain>
    </source>
</reference>
<dbReference type="SMART" id="SM00116">
    <property type="entry name" value="CBS"/>
    <property type="match status" value="2"/>
</dbReference>
<dbReference type="EnsemblBacteria" id="ABC24538">
    <property type="protein sequence ID" value="ABC24538"/>
    <property type="gene ID" value="Rru_A3744"/>
</dbReference>
<keyword evidence="5" id="KW-1185">Reference proteome</keyword>
<evidence type="ECO:0000256" key="1">
    <source>
        <dbReference type="ARBA" id="ARBA00023122"/>
    </source>
</evidence>
<evidence type="ECO:0000259" key="3">
    <source>
        <dbReference type="PROSITE" id="PS51371"/>
    </source>
</evidence>
<dbReference type="PANTHER" id="PTHR43080:SF2">
    <property type="entry name" value="CBS DOMAIN-CONTAINING PROTEIN"/>
    <property type="match status" value="1"/>
</dbReference>
<proteinExistence type="predicted"/>
<dbReference type="PATRIC" id="fig|269796.9.peg.3868"/>
<organism evidence="4 5">
    <name type="scientific">Rhodospirillum rubrum (strain ATCC 11170 / ATH 1.1.1 / DSM 467 / LMG 4362 / NCIMB 8255 / S1)</name>
    <dbReference type="NCBI Taxonomy" id="269796"/>
    <lineage>
        <taxon>Bacteria</taxon>
        <taxon>Pseudomonadati</taxon>
        <taxon>Pseudomonadota</taxon>
        <taxon>Alphaproteobacteria</taxon>
        <taxon>Rhodospirillales</taxon>
        <taxon>Rhodospirillaceae</taxon>
        <taxon>Rhodospirillum</taxon>
    </lineage>
</organism>
<dbReference type="Proteomes" id="UP000001929">
    <property type="component" value="Chromosome"/>
</dbReference>
<dbReference type="KEGG" id="rru:Rru_A3744"/>
<dbReference type="InterPro" id="IPR051257">
    <property type="entry name" value="Diverse_CBS-Domain"/>
</dbReference>
<evidence type="ECO:0000256" key="2">
    <source>
        <dbReference type="PROSITE-ProRule" id="PRU00703"/>
    </source>
</evidence>
<keyword evidence="1 2" id="KW-0129">CBS domain</keyword>
<dbReference type="Pfam" id="PF00571">
    <property type="entry name" value="CBS"/>
    <property type="match status" value="2"/>
</dbReference>
<dbReference type="PROSITE" id="PS51371">
    <property type="entry name" value="CBS"/>
    <property type="match status" value="2"/>
</dbReference>
<protein>
    <submittedName>
        <fullName evidence="4">Predicted signal-transduction protein containing CBS domains</fullName>
    </submittedName>
</protein>
<dbReference type="InterPro" id="IPR000644">
    <property type="entry name" value="CBS_dom"/>
</dbReference>
<gene>
    <name evidence="4" type="ordered locus">Rru_A3744</name>
</gene>
<name>Q2RMV7_RHORT</name>
<dbReference type="Gene3D" id="3.10.580.10">
    <property type="entry name" value="CBS-domain"/>
    <property type="match status" value="1"/>
</dbReference>
<accession>Q2RMV7</accession>
<feature type="domain" description="CBS" evidence="3">
    <location>
        <begin position="76"/>
        <end position="133"/>
    </location>
</feature>
<dbReference type="HOGENOM" id="CLU_040681_12_1_5"/>
<dbReference type="PANTHER" id="PTHR43080">
    <property type="entry name" value="CBS DOMAIN-CONTAINING PROTEIN CBSX3, MITOCHONDRIAL"/>
    <property type="match status" value="1"/>
</dbReference>
<dbReference type="SUPFAM" id="SSF54631">
    <property type="entry name" value="CBS-domain pair"/>
    <property type="match status" value="1"/>
</dbReference>